<gene>
    <name evidence="2" type="ORF">DARMORV10_C04P08230.1</name>
</gene>
<organism evidence="2">
    <name type="scientific">Brassica napus</name>
    <name type="common">Rape</name>
    <dbReference type="NCBI Taxonomy" id="3708"/>
    <lineage>
        <taxon>Eukaryota</taxon>
        <taxon>Viridiplantae</taxon>
        <taxon>Streptophyta</taxon>
        <taxon>Embryophyta</taxon>
        <taxon>Tracheophyta</taxon>
        <taxon>Spermatophyta</taxon>
        <taxon>Magnoliopsida</taxon>
        <taxon>eudicotyledons</taxon>
        <taxon>Gunneridae</taxon>
        <taxon>Pentapetalae</taxon>
        <taxon>rosids</taxon>
        <taxon>malvids</taxon>
        <taxon>Brassicales</taxon>
        <taxon>Brassicaceae</taxon>
        <taxon>Brassiceae</taxon>
        <taxon>Brassica</taxon>
    </lineage>
</organism>
<dbReference type="Pfam" id="PF01107">
    <property type="entry name" value="MP"/>
    <property type="match status" value="1"/>
</dbReference>
<dbReference type="EMBL" id="HG994368">
    <property type="protein sequence ID" value="CAF1809153.1"/>
    <property type="molecule type" value="Genomic_DNA"/>
</dbReference>
<dbReference type="AlphaFoldDB" id="A0A816JDI7"/>
<evidence type="ECO:0000313" key="2">
    <source>
        <dbReference type="EMBL" id="CAF1809153.1"/>
    </source>
</evidence>
<evidence type="ECO:0000256" key="1">
    <source>
        <dbReference type="ARBA" id="ARBA00023054"/>
    </source>
</evidence>
<proteinExistence type="predicted"/>
<protein>
    <submittedName>
        <fullName evidence="2">(rape) hypothetical protein</fullName>
    </submittedName>
</protein>
<accession>A0A816JDI7</accession>
<dbReference type="PANTHER" id="PTHR47599">
    <property type="entry name" value="CELL-TO-CELL MOVEMENT PROTEIN"/>
    <property type="match status" value="1"/>
</dbReference>
<dbReference type="InterPro" id="IPR028919">
    <property type="entry name" value="Viral_movement"/>
</dbReference>
<name>A0A816JDI7_BRANA</name>
<keyword evidence="1" id="KW-0175">Coiled coil</keyword>
<sequence length="211" mass="24246">MKSSHQEKISYIHIGTIQIIVRSTFKKNIDSPIRLVVTDNRIQDENDRIIRIVDSNLKHSVVKFNVVCQYGIPLATKNLNNSIGIIYNFQRHDLMEDGDHPLSITYAVGYALSSSAHSIEFANKNDIYLENLFKETTTVKFVPKKNISDQINKTYTPQLKFLEPSSCSSRIAKSRTINERRKSISSSYELQQIIQKLNKLERTITTLDNKL</sequence>
<dbReference type="InterPro" id="IPR051596">
    <property type="entry name" value="Caulimoviridae_Movement"/>
</dbReference>
<dbReference type="PANTHER" id="PTHR47599:SF3">
    <property type="entry name" value="CELL-TO-CELL MOVEMENT PROTEIN"/>
    <property type="match status" value="1"/>
</dbReference>
<reference evidence="2" key="1">
    <citation type="submission" date="2021-01" db="EMBL/GenBank/DDBJ databases">
        <authorList>
            <consortium name="Genoscope - CEA"/>
            <person name="William W."/>
        </authorList>
    </citation>
    <scope>NUCLEOTIDE SEQUENCE</scope>
</reference>
<dbReference type="Proteomes" id="UP001295469">
    <property type="component" value="Chromosome C04"/>
</dbReference>